<feature type="transmembrane region" description="Helical" evidence="1">
    <location>
        <begin position="50"/>
        <end position="72"/>
    </location>
</feature>
<reference evidence="2 3" key="1">
    <citation type="journal article" date="2016" name="Nat. Commun.">
        <title>Thousands of microbial genomes shed light on interconnected biogeochemical processes in an aquifer system.</title>
        <authorList>
            <person name="Anantharaman K."/>
            <person name="Brown C.T."/>
            <person name="Hug L.A."/>
            <person name="Sharon I."/>
            <person name="Castelle C.J."/>
            <person name="Probst A.J."/>
            <person name="Thomas B.C."/>
            <person name="Singh A."/>
            <person name="Wilkins M.J."/>
            <person name="Karaoz U."/>
            <person name="Brodie E.L."/>
            <person name="Williams K.H."/>
            <person name="Hubbard S.S."/>
            <person name="Banfield J.F."/>
        </authorList>
    </citation>
    <scope>NUCLEOTIDE SEQUENCE [LARGE SCALE GENOMIC DNA]</scope>
</reference>
<organism evidence="2 3">
    <name type="scientific">Candidatus Nomurabacteria bacterium RIFCSPHIGHO2_01_FULL_40_20</name>
    <dbReference type="NCBI Taxonomy" id="1801738"/>
    <lineage>
        <taxon>Bacteria</taxon>
        <taxon>Candidatus Nomuraibacteriota</taxon>
    </lineage>
</organism>
<feature type="transmembrane region" description="Helical" evidence="1">
    <location>
        <begin position="20"/>
        <end position="44"/>
    </location>
</feature>
<evidence type="ECO:0000313" key="2">
    <source>
        <dbReference type="EMBL" id="OGI63719.1"/>
    </source>
</evidence>
<name>A0A1F6V2E4_9BACT</name>
<comment type="caution">
    <text evidence="2">The sequence shown here is derived from an EMBL/GenBank/DDBJ whole genome shotgun (WGS) entry which is preliminary data.</text>
</comment>
<protein>
    <submittedName>
        <fullName evidence="2">Uncharacterized protein</fullName>
    </submittedName>
</protein>
<evidence type="ECO:0000313" key="3">
    <source>
        <dbReference type="Proteomes" id="UP000178985"/>
    </source>
</evidence>
<dbReference type="AlphaFoldDB" id="A0A1F6V2E4"/>
<dbReference type="EMBL" id="MFTO01000013">
    <property type="protein sequence ID" value="OGI63719.1"/>
    <property type="molecule type" value="Genomic_DNA"/>
</dbReference>
<dbReference type="Proteomes" id="UP000178985">
    <property type="component" value="Unassembled WGS sequence"/>
</dbReference>
<accession>A0A1F6V2E4</accession>
<proteinExistence type="predicted"/>
<keyword evidence="1" id="KW-1133">Transmembrane helix</keyword>
<keyword evidence="1" id="KW-0472">Membrane</keyword>
<gene>
    <name evidence="2" type="ORF">A2733_01990</name>
</gene>
<evidence type="ECO:0000256" key="1">
    <source>
        <dbReference type="SAM" id="Phobius"/>
    </source>
</evidence>
<sequence>MKKIISKFLDRTRKMSNLVFMTVLVIIFLLPSIILLVIPSLYISKHIENPIIAFGGLAYYCVLLIMAMKVLYSLRPKNWEDGSKRSGRADPESQSFSSLSEKIIFAYLRRELSPSEHERVEKIISESILTYPVFEKILGAYKSYLRRYGDRAEEVMEADHKEFDEFTDQYFTEMKQKDPELN</sequence>
<keyword evidence="1" id="KW-0812">Transmembrane</keyword>